<dbReference type="Pfam" id="PF14559">
    <property type="entry name" value="TPR_19"/>
    <property type="match status" value="1"/>
</dbReference>
<evidence type="ECO:0000313" key="2">
    <source>
        <dbReference type="EMBL" id="GEN82305.1"/>
    </source>
</evidence>
<reference evidence="2 3" key="1">
    <citation type="submission" date="2019-07" db="EMBL/GenBank/DDBJ databases">
        <title>Whole genome shotgun sequence of Sporosarcina luteola NBRC 105378.</title>
        <authorList>
            <person name="Hosoyama A."/>
            <person name="Uohara A."/>
            <person name="Ohji S."/>
            <person name="Ichikawa N."/>
        </authorList>
    </citation>
    <scope>NUCLEOTIDE SEQUENCE [LARGE SCALE GENOMIC DNA]</scope>
    <source>
        <strain evidence="2 3">NBRC 105378</strain>
    </source>
</reference>
<dbReference type="SUPFAM" id="SSF116965">
    <property type="entry name" value="Hypothetical protein MPN330"/>
    <property type="match status" value="1"/>
</dbReference>
<dbReference type="SUPFAM" id="SSF48452">
    <property type="entry name" value="TPR-like"/>
    <property type="match status" value="1"/>
</dbReference>
<evidence type="ECO:0000313" key="3">
    <source>
        <dbReference type="Proteomes" id="UP000321901"/>
    </source>
</evidence>
<protein>
    <submittedName>
        <fullName evidence="2">Uncharacterized protein</fullName>
    </submittedName>
</protein>
<feature type="repeat" description="TPR" evidence="1">
    <location>
        <begin position="21"/>
        <end position="54"/>
    </location>
</feature>
<comment type="caution">
    <text evidence="2">The sequence shown here is derived from an EMBL/GenBank/DDBJ whole genome shotgun (WGS) entry which is preliminary data.</text>
</comment>
<keyword evidence="1" id="KW-0802">TPR repeat</keyword>
<keyword evidence="3" id="KW-1185">Reference proteome</keyword>
<dbReference type="InterPro" id="IPR011990">
    <property type="entry name" value="TPR-like_helical_dom_sf"/>
</dbReference>
<dbReference type="PROSITE" id="PS50005">
    <property type="entry name" value="TPR"/>
    <property type="match status" value="1"/>
</dbReference>
<organism evidence="2 3">
    <name type="scientific">Sporosarcina luteola</name>
    <dbReference type="NCBI Taxonomy" id="582850"/>
    <lineage>
        <taxon>Bacteria</taxon>
        <taxon>Bacillati</taxon>
        <taxon>Bacillota</taxon>
        <taxon>Bacilli</taxon>
        <taxon>Bacillales</taxon>
        <taxon>Caryophanaceae</taxon>
        <taxon>Sporosarcina</taxon>
    </lineage>
</organism>
<evidence type="ECO:0000256" key="1">
    <source>
        <dbReference type="PROSITE-ProRule" id="PRU00339"/>
    </source>
</evidence>
<dbReference type="Proteomes" id="UP000321901">
    <property type="component" value="Unassembled WGS sequence"/>
</dbReference>
<gene>
    <name evidence="2" type="ORF">SLU01_06170</name>
</gene>
<dbReference type="Gene3D" id="1.25.40.10">
    <property type="entry name" value="Tetratricopeptide repeat domain"/>
    <property type="match status" value="1"/>
</dbReference>
<proteinExistence type="predicted"/>
<name>A0A511Z4C5_9BACL</name>
<accession>A0A511Z4C5</accession>
<dbReference type="AlphaFoldDB" id="A0A511Z4C5"/>
<dbReference type="InterPro" id="IPR019734">
    <property type="entry name" value="TPR_rpt"/>
</dbReference>
<dbReference type="EMBL" id="BJYL01000007">
    <property type="protein sequence ID" value="GEN82305.1"/>
    <property type="molecule type" value="Genomic_DNA"/>
</dbReference>
<sequence>MRHRYGRILKKDNVVVFPGSMEQLIEKGLDAVEDTEYAEAVAAFKQVYRFDPDNARLLAPYAVALYETKDFEKAKEVAAKLLHSGTTEYLDAMELYLAISIQLQHYEEVEMTIDALLDEDIVPPDMKKKFKYLQDLNERLSSRYSREDEEPRVLVDVFTFEEFMGKTTEIQQEMLAAFEKCELDAATKKLLCHIVEEEELHPMVISYALVLLRDAGYDEGVIVPKFGIAKLVIPVELELPGQDDRSIEVVDNISKLYEKDPSRMQLAIDASQRYAIFAYPFTWEGYSTEEVADAYKQYIESMFTGEPMEVTDLNSLIRYVDGLTDEEVH</sequence>